<accession>A0AA38NCV2</accession>
<dbReference type="Gene3D" id="1.10.510.10">
    <property type="entry name" value="Transferase(Phosphotransferase) domain 1"/>
    <property type="match status" value="1"/>
</dbReference>
<evidence type="ECO:0000313" key="3">
    <source>
        <dbReference type="EMBL" id="KAJ3785161.1"/>
    </source>
</evidence>
<dbReference type="Proteomes" id="UP001163798">
    <property type="component" value="Unassembled WGS sequence"/>
</dbReference>
<proteinExistence type="predicted"/>
<comment type="caution">
    <text evidence="3">The sequence shown here is derived from an EMBL/GenBank/DDBJ whole genome shotgun (WGS) entry which is preliminary data.</text>
</comment>
<reference evidence="3" key="1">
    <citation type="submission" date="2022-08" db="EMBL/GenBank/DDBJ databases">
        <authorList>
            <consortium name="DOE Joint Genome Institute"/>
            <person name="Min B."/>
            <person name="Riley R."/>
            <person name="Sierra-Patev S."/>
            <person name="Naranjo-Ortiz M."/>
            <person name="Looney B."/>
            <person name="Konkel Z."/>
            <person name="Slot J.C."/>
            <person name="Sakamoto Y."/>
            <person name="Steenwyk J.L."/>
            <person name="Rokas A."/>
            <person name="Carro J."/>
            <person name="Camarero S."/>
            <person name="Ferreira P."/>
            <person name="Molpeceres G."/>
            <person name="Ruiz-Duenas F.J."/>
            <person name="Serrano A."/>
            <person name="Henrissat B."/>
            <person name="Drula E."/>
            <person name="Hughes K.W."/>
            <person name="Mata J.L."/>
            <person name="Ishikawa N.K."/>
            <person name="Vargas-Isla R."/>
            <person name="Ushijima S."/>
            <person name="Smith C.A."/>
            <person name="Ahrendt S."/>
            <person name="Andreopoulos W."/>
            <person name="He G."/>
            <person name="Labutti K."/>
            <person name="Lipzen A."/>
            <person name="Ng V."/>
            <person name="Sandor L."/>
            <person name="Barry K."/>
            <person name="Martinez A.T."/>
            <person name="Xiao Y."/>
            <person name="Gibbons J.G."/>
            <person name="Terashima K."/>
            <person name="Hibbett D.S."/>
            <person name="Grigoriev I.V."/>
        </authorList>
    </citation>
    <scope>NUCLEOTIDE SEQUENCE</scope>
    <source>
        <strain evidence="3">TFB10291</strain>
    </source>
</reference>
<organism evidence="3 4">
    <name type="scientific">Lentinula aff. detonsa</name>
    <dbReference type="NCBI Taxonomy" id="2804958"/>
    <lineage>
        <taxon>Eukaryota</taxon>
        <taxon>Fungi</taxon>
        <taxon>Dikarya</taxon>
        <taxon>Basidiomycota</taxon>
        <taxon>Agaricomycotina</taxon>
        <taxon>Agaricomycetes</taxon>
        <taxon>Agaricomycetidae</taxon>
        <taxon>Agaricales</taxon>
        <taxon>Marasmiineae</taxon>
        <taxon>Omphalotaceae</taxon>
        <taxon>Lentinula</taxon>
    </lineage>
</organism>
<dbReference type="InterPro" id="IPR011009">
    <property type="entry name" value="Kinase-like_dom_sf"/>
</dbReference>
<sequence length="854" mass="97073">MQGSEDFPEKGQVIETRLRTPGPPEVPVNPASQPPSDLHPSSFRVQPNSFHTPASKIKAAVSSAFRTASNVEDRRNIIVNLDIPKMIPEIPLQDYVDYIMPPLPDSLKGNVDNVLKILESDGTIDVSNDRWSAFPVDPAHASAHESVVFQGLTAIFNAVVASAKRIDSSLNQTFGLIVNGNVPMYSDRGASSRPDAFNKLFKRIQEQQATLQRSRCKESAEQGQKPKNQQHHVYDLANPQQFKLRDGQNDADDDFAKLIYDMEQVLARDPCRRFTFGTTIENRTTRLWFLSRASLLRTTAFDFIKDRHKLVHFFLSIAFSSLTDMGWDSTMTFCQVDDFGRRQYNIEVNGQLYTTVEVLSDSSADSPLGRATRVWQVKGSDGGIRVLKDVWLESDRLEEHKIWEAILADAKALNGNEEDNHHEELEKRMLKPMAYCRVCVDNQADDTGTVMLSGYDLSSAPLVDLITPKAPSVEAQSVAMSMPADKDSTIHSTNAIPDGLDQKYEHSHRTQRTNLAQRRVVEHYHHHRYHYRIVFEQCATTIYDERSLDNVFRALVEVVKALYVLHLAGWVHRDISGGNIYWFADGQMGLLGDFEYATRLTDRRRHNVRTGTPFFMAAETIGNGYLFTSSKLNLEKKSRAKIDFNLTRKNTVTKTTVPAVGSTLPFSYNPLHDLESIWWIIVYVLYFNDDQCSPSQDSMCRQNKMNELFHGRLDVTNRLLFLRDFGRLPDAKKYLSPSFTPALKLLVQLAELLTSAYERSEKSYPMKIDDQYFIIHDDFLEPLLSEEYVGPLSTITLVHVKESSKKRTNTTPPEMERATKRSRTSATNDLNGANSRQRKRNGRSTKKRSSLRKS</sequence>
<evidence type="ECO:0000256" key="1">
    <source>
        <dbReference type="SAM" id="MobiDB-lite"/>
    </source>
</evidence>
<name>A0AA38NCV2_9AGAR</name>
<feature type="region of interest" description="Disordered" evidence="1">
    <location>
        <begin position="1"/>
        <end position="49"/>
    </location>
</feature>
<feature type="compositionally biased region" description="Basic residues" evidence="1">
    <location>
        <begin position="836"/>
        <end position="854"/>
    </location>
</feature>
<dbReference type="SUPFAM" id="SSF56112">
    <property type="entry name" value="Protein kinase-like (PK-like)"/>
    <property type="match status" value="1"/>
</dbReference>
<protein>
    <recommendedName>
        <fullName evidence="2">Fungal-type protein kinase domain-containing protein</fullName>
    </recommendedName>
</protein>
<evidence type="ECO:0000259" key="2">
    <source>
        <dbReference type="Pfam" id="PF17667"/>
    </source>
</evidence>
<dbReference type="PANTHER" id="PTHR38248:SF2">
    <property type="entry name" value="FUNK1 11"/>
    <property type="match status" value="1"/>
</dbReference>
<keyword evidence="4" id="KW-1185">Reference proteome</keyword>
<feature type="compositionally biased region" description="Polar residues" evidence="1">
    <location>
        <begin position="824"/>
        <end position="835"/>
    </location>
</feature>
<gene>
    <name evidence="3" type="ORF">GGU10DRAFT_434736</name>
</gene>
<dbReference type="AlphaFoldDB" id="A0AA38NCV2"/>
<dbReference type="Pfam" id="PF17667">
    <property type="entry name" value="Pkinase_fungal"/>
    <property type="match status" value="1"/>
</dbReference>
<evidence type="ECO:0000313" key="4">
    <source>
        <dbReference type="Proteomes" id="UP001163798"/>
    </source>
</evidence>
<dbReference type="InterPro" id="IPR040976">
    <property type="entry name" value="Pkinase_fungal"/>
</dbReference>
<feature type="region of interest" description="Disordered" evidence="1">
    <location>
        <begin position="802"/>
        <end position="854"/>
    </location>
</feature>
<dbReference type="PANTHER" id="PTHR38248">
    <property type="entry name" value="FUNK1 6"/>
    <property type="match status" value="1"/>
</dbReference>
<dbReference type="EMBL" id="MU793351">
    <property type="protein sequence ID" value="KAJ3785161.1"/>
    <property type="molecule type" value="Genomic_DNA"/>
</dbReference>
<feature type="domain" description="Fungal-type protein kinase" evidence="2">
    <location>
        <begin position="220"/>
        <end position="684"/>
    </location>
</feature>